<dbReference type="Pfam" id="PF03372">
    <property type="entry name" value="Exo_endo_phos"/>
    <property type="match status" value="1"/>
</dbReference>
<dbReference type="GO" id="GO:0004527">
    <property type="term" value="F:exonuclease activity"/>
    <property type="evidence" value="ECO:0007669"/>
    <property type="project" value="UniProtKB-KW"/>
</dbReference>
<dbReference type="EMBL" id="LT838813">
    <property type="protein sequence ID" value="SMD44459.1"/>
    <property type="molecule type" value="Genomic_DNA"/>
</dbReference>
<gene>
    <name evidence="10" type="ORF">SAMN00777080_3080</name>
</gene>
<reference evidence="11" key="1">
    <citation type="submission" date="2017-04" db="EMBL/GenBank/DDBJ databases">
        <authorList>
            <person name="Varghese N."/>
            <person name="Submissions S."/>
        </authorList>
    </citation>
    <scope>NUCLEOTIDE SEQUENCE [LARGE SCALE GENOMIC DNA]</scope>
    <source>
        <strain evidence="11">DSM 16537</strain>
    </source>
</reference>
<dbReference type="STRING" id="758820.SAMN00777080_3080"/>
<keyword evidence="4" id="KW-0479">Metal-binding</keyword>
<evidence type="ECO:0000256" key="7">
    <source>
        <dbReference type="ARBA" id="ARBA00022842"/>
    </source>
</evidence>
<feature type="domain" description="Endonuclease/exonuclease/phosphatase" evidence="9">
    <location>
        <begin position="28"/>
        <end position="294"/>
    </location>
</feature>
<accession>A0A1W2H6I1</accession>
<dbReference type="OrthoDB" id="9778989at2"/>
<evidence type="ECO:0000256" key="1">
    <source>
        <dbReference type="ARBA" id="ARBA00001936"/>
    </source>
</evidence>
<evidence type="ECO:0000259" key="9">
    <source>
        <dbReference type="Pfam" id="PF03372"/>
    </source>
</evidence>
<dbReference type="GO" id="GO:0006281">
    <property type="term" value="P:DNA repair"/>
    <property type="evidence" value="ECO:0007669"/>
    <property type="project" value="UniProtKB-KW"/>
</dbReference>
<dbReference type="SUPFAM" id="SSF56219">
    <property type="entry name" value="DNase I-like"/>
    <property type="match status" value="1"/>
</dbReference>
<proteinExistence type="predicted"/>
<evidence type="ECO:0000256" key="2">
    <source>
        <dbReference type="ARBA" id="ARBA00001946"/>
    </source>
</evidence>
<evidence type="ECO:0000313" key="11">
    <source>
        <dbReference type="Proteomes" id="UP000192333"/>
    </source>
</evidence>
<dbReference type="GO" id="GO:0046872">
    <property type="term" value="F:metal ion binding"/>
    <property type="evidence" value="ECO:0007669"/>
    <property type="project" value="UniProtKB-KW"/>
</dbReference>
<dbReference type="InterPro" id="IPR036691">
    <property type="entry name" value="Endo/exonu/phosph_ase_sf"/>
</dbReference>
<dbReference type="Gene3D" id="3.60.10.10">
    <property type="entry name" value="Endonuclease/exonuclease/phosphatase"/>
    <property type="match status" value="1"/>
</dbReference>
<dbReference type="InterPro" id="IPR005135">
    <property type="entry name" value="Endo/exonuclease/phosphatase"/>
</dbReference>
<evidence type="ECO:0000256" key="4">
    <source>
        <dbReference type="ARBA" id="ARBA00022723"/>
    </source>
</evidence>
<keyword evidence="8" id="KW-0234">DNA repair</keyword>
<keyword evidence="3" id="KW-0540">Nuclease</keyword>
<evidence type="ECO:0000256" key="6">
    <source>
        <dbReference type="ARBA" id="ARBA00022801"/>
    </source>
</evidence>
<dbReference type="Proteomes" id="UP000192333">
    <property type="component" value="Chromosome I"/>
</dbReference>
<evidence type="ECO:0000256" key="3">
    <source>
        <dbReference type="ARBA" id="ARBA00022722"/>
    </source>
</evidence>
<dbReference type="AlphaFoldDB" id="A0A1W2H6I1"/>
<keyword evidence="5" id="KW-0227">DNA damage</keyword>
<keyword evidence="7" id="KW-0460">Magnesium</keyword>
<evidence type="ECO:0000256" key="8">
    <source>
        <dbReference type="ARBA" id="ARBA00023204"/>
    </source>
</evidence>
<keyword evidence="10" id="KW-0269">Exonuclease</keyword>
<sequence>MNKNFIFLLIAFSFNIHVIAQTDQIKVMSYNIWNGFEWGKDKDREAAMVKWLQEQDADVIGFQELNDFTPEKLQTLASQWGHPYSILLKEDGYPIGITSKTPLVLKTKMIGGMWHGMLHAQTLGIDFLVVHLSPQDWQFRRREAELLSEYIENVLIKTGQEKYMILGDFNAHSPFDINFDKSNPTELRLAQKADSIRLAEKGAEAFINLRNNKIDYSVMSKFFSMPLIDVVKPKVANSNLKSFPTPLVTGDMAPSEIATFQKRIDYILASPYFEDSVIHAEIINYGETEKLSDHFPVVAIFRK</sequence>
<keyword evidence="11" id="KW-1185">Reference proteome</keyword>
<dbReference type="RefSeq" id="WP_084121234.1">
    <property type="nucleotide sequence ID" value="NZ_LT838813.1"/>
</dbReference>
<organism evidence="10 11">
    <name type="scientific">Aquiflexum balticum DSM 16537</name>
    <dbReference type="NCBI Taxonomy" id="758820"/>
    <lineage>
        <taxon>Bacteria</taxon>
        <taxon>Pseudomonadati</taxon>
        <taxon>Bacteroidota</taxon>
        <taxon>Cytophagia</taxon>
        <taxon>Cytophagales</taxon>
        <taxon>Cyclobacteriaceae</taxon>
        <taxon>Aquiflexum</taxon>
    </lineage>
</organism>
<evidence type="ECO:0000313" key="10">
    <source>
        <dbReference type="EMBL" id="SMD44459.1"/>
    </source>
</evidence>
<keyword evidence="6" id="KW-0378">Hydrolase</keyword>
<protein>
    <submittedName>
        <fullName evidence="10">Exonuclease III</fullName>
    </submittedName>
</protein>
<comment type="cofactor">
    <cofactor evidence="1">
        <name>Mn(2+)</name>
        <dbReference type="ChEBI" id="CHEBI:29035"/>
    </cofactor>
</comment>
<dbReference type="PANTHER" id="PTHR15822:SF4">
    <property type="entry name" value="TYROSYL-DNA PHOSPHODIESTERASE 2"/>
    <property type="match status" value="1"/>
</dbReference>
<name>A0A1W2H6I1_9BACT</name>
<dbReference type="PANTHER" id="PTHR15822">
    <property type="entry name" value="TRAF AND TNF RECEPTOR-ASSOCIATED PROTEIN"/>
    <property type="match status" value="1"/>
</dbReference>
<dbReference type="InterPro" id="IPR051547">
    <property type="entry name" value="TDP2-like"/>
</dbReference>
<comment type="cofactor">
    <cofactor evidence="2">
        <name>Mg(2+)</name>
        <dbReference type="ChEBI" id="CHEBI:18420"/>
    </cofactor>
</comment>
<evidence type="ECO:0000256" key="5">
    <source>
        <dbReference type="ARBA" id="ARBA00022763"/>
    </source>
</evidence>